<dbReference type="Proteomes" id="UP000565441">
    <property type="component" value="Unassembled WGS sequence"/>
</dbReference>
<dbReference type="EMBL" id="JAACJP010000008">
    <property type="protein sequence ID" value="KAF5382539.1"/>
    <property type="molecule type" value="Genomic_DNA"/>
</dbReference>
<protein>
    <recommendedName>
        <fullName evidence="6">Septation initiation network scaffold protein cdc11</fullName>
    </recommendedName>
</protein>
<feature type="compositionally biased region" description="Basic and acidic residues" evidence="3">
    <location>
        <begin position="446"/>
        <end position="457"/>
    </location>
</feature>
<feature type="region of interest" description="Disordered" evidence="3">
    <location>
        <begin position="112"/>
        <end position="144"/>
    </location>
</feature>
<feature type="region of interest" description="Disordered" evidence="3">
    <location>
        <begin position="340"/>
        <end position="387"/>
    </location>
</feature>
<dbReference type="GO" id="GO:0035591">
    <property type="term" value="F:signaling adaptor activity"/>
    <property type="evidence" value="ECO:0007669"/>
    <property type="project" value="TreeGrafter"/>
</dbReference>
<dbReference type="InterPro" id="IPR052574">
    <property type="entry name" value="CDIRP"/>
</dbReference>
<dbReference type="PANTHER" id="PTHR47566:SF1">
    <property type="entry name" value="PROTEIN NUD1"/>
    <property type="match status" value="1"/>
</dbReference>
<organism evidence="4 5">
    <name type="scientific">Tricholomella constricta</name>
    <dbReference type="NCBI Taxonomy" id="117010"/>
    <lineage>
        <taxon>Eukaryota</taxon>
        <taxon>Fungi</taxon>
        <taxon>Dikarya</taxon>
        <taxon>Basidiomycota</taxon>
        <taxon>Agaricomycotina</taxon>
        <taxon>Agaricomycetes</taxon>
        <taxon>Agaricomycetidae</taxon>
        <taxon>Agaricales</taxon>
        <taxon>Tricholomatineae</taxon>
        <taxon>Lyophyllaceae</taxon>
        <taxon>Tricholomella</taxon>
    </lineage>
</organism>
<keyword evidence="5" id="KW-1185">Reference proteome</keyword>
<accession>A0A8H5M6J6</accession>
<feature type="region of interest" description="Disordered" evidence="3">
    <location>
        <begin position="188"/>
        <end position="217"/>
    </location>
</feature>
<feature type="region of interest" description="Disordered" evidence="3">
    <location>
        <begin position="440"/>
        <end position="549"/>
    </location>
</feature>
<dbReference type="GO" id="GO:0031028">
    <property type="term" value="P:septation initiation signaling"/>
    <property type="evidence" value="ECO:0007669"/>
    <property type="project" value="TreeGrafter"/>
</dbReference>
<dbReference type="SUPFAM" id="SSF52058">
    <property type="entry name" value="L domain-like"/>
    <property type="match status" value="1"/>
</dbReference>
<keyword evidence="2" id="KW-0677">Repeat</keyword>
<feature type="compositionally biased region" description="Acidic residues" evidence="3">
    <location>
        <begin position="24"/>
        <end position="33"/>
    </location>
</feature>
<dbReference type="InterPro" id="IPR001611">
    <property type="entry name" value="Leu-rich_rpt"/>
</dbReference>
<reference evidence="4 5" key="1">
    <citation type="journal article" date="2020" name="ISME J.">
        <title>Uncovering the hidden diversity of litter-decomposition mechanisms in mushroom-forming fungi.</title>
        <authorList>
            <person name="Floudas D."/>
            <person name="Bentzer J."/>
            <person name="Ahren D."/>
            <person name="Johansson T."/>
            <person name="Persson P."/>
            <person name="Tunlid A."/>
        </authorList>
    </citation>
    <scope>NUCLEOTIDE SEQUENCE [LARGE SCALE GENOMIC DNA]</scope>
    <source>
        <strain evidence="4 5">CBS 661.87</strain>
    </source>
</reference>
<sequence length="1407" mass="154866">MSANAPSFAPAWQTEELQDEWVELDEENSDNDDNNLTYGGTRSISLTAPLSTQIHTKSDVESEELLSSHASSAPVGTFLIREDVPSAPLLPKTPGRQKKGIIKDFFSPLPLERMFEPPSPPKASNSLMPPSTLSQPSHLSPTEGTLNAEEDEILETDMPGMNSFHGRKASIGCQFTFAVPRERSLNSNMASDGALPLAHSTPNPPFAPNNTAPPTTDPRLRLFQFQYDTYTRDHLSAMVDSIAINSGTGTTPSPTSFNHGLSRVSEMTGSVENMSHLRSTKRVKLSPRSDYGEGAGAGASIARPRILGKDYVGESRSLMQQIKQARDFSTISTVASTYHASPAQNMDDDPDTPRGLNSQDPSRRPSFLVVPKDSSNPSGGSYSSSTYRQQAAALMAQIKDDMRGQKRLFSGDTETSYVTSHVDDKFYSLCSNAQEPIVDYVPPYSPEEKENQRDLGHHRNSSVKSTKSNASKHRPSPRKSRRNQVDLENIADEVSRLSIQDRRSFSDGSLHSSQPSSTRRTQPSRVVSLSHAPHPNAPSTLAPLSYPSSSLRNDDLNRFVSSSTASGTTLTSGSAPSFVKHAGPAHIRTIAPTDLPQLPDRLGDMLFDKVMMKWVKSTAQATQEAGEHVPPEEVSEDPFGDIESLRDDSQGRELEYEVSEQQPHATEMSRIEEQSEVDDEEEMELTSFSTDDRSALIVDVMTGVETYEDDATTDSDDSDDDERVTITDVIEYDFDDFGQSMSMTSPPIDILPPLQPRAGPSAEPMLTPRRAHSLQATPIIRSAMKSHTATPTSAMKDPSRPKFQTPLPKGHRRSVSFSDGKREGPIQGLGESTTTDGDDQGTGTEFMTSAEESGVVQSARSKRIAQMMNALENDDVHESPVKASSSGSSEMQALSSRRPSAVSPAGSSRRIFSRSRTHRLSFTADSKNINATFLTECSFAVSHDRLVEVITDVQPFTPHWDELSSIDLSGKKLESVARLKEFLPRLDALSLNTNQLAWLSGVPGLTGLTSYSHLRHLENLDISRNDIESLNQLTCLRHLRELKADGNKITSIEGLQRMDGLVKLSLQGNSIRSVDLSQYRWTRLEMLNLSQNRLDSVLGLASLQALAALNIDNNELGELKIDGSMPKLRILRVSGNRLHELRVASVPNLRTLYADSNSLSTLVKVDRLTKLENLSLRNQSGRGFNLLTRDVRDVKRLYLSGNPLKAGFLSEPCYNLLYLEVAACRLTALPEDLAKLVPNLRALNLNYNFLEDARPLEGLTRLRKLTMIGSRLKGTKAVIRLLQRMPDVEMLDFRMNPCTLGWYLPLLVKDIPGALQPSEGTADGGKGGRAAVSGWQELDSKFRRDLPDESYIGRLAYRGLIMRACPHIRMLDGVEVTEKERAKAHHLLVGILSKGKKWKGKGKTGVV</sequence>
<evidence type="ECO:0000313" key="4">
    <source>
        <dbReference type="EMBL" id="KAF5382539.1"/>
    </source>
</evidence>
<feature type="compositionally biased region" description="Acidic residues" evidence="3">
    <location>
        <begin position="674"/>
        <end position="684"/>
    </location>
</feature>
<feature type="compositionally biased region" description="Low complexity" evidence="3">
    <location>
        <begin position="374"/>
        <end position="385"/>
    </location>
</feature>
<dbReference type="SMART" id="SM00365">
    <property type="entry name" value="LRR_SD22"/>
    <property type="match status" value="5"/>
</dbReference>
<dbReference type="GO" id="GO:0061499">
    <property type="term" value="C:outer plaque of mitotic spindle pole body"/>
    <property type="evidence" value="ECO:0007669"/>
    <property type="project" value="TreeGrafter"/>
</dbReference>
<dbReference type="GO" id="GO:1902412">
    <property type="term" value="P:regulation of mitotic cytokinesis"/>
    <property type="evidence" value="ECO:0007669"/>
    <property type="project" value="TreeGrafter"/>
</dbReference>
<evidence type="ECO:0008006" key="6">
    <source>
        <dbReference type="Google" id="ProtNLM"/>
    </source>
</evidence>
<feature type="compositionally biased region" description="Basic residues" evidence="3">
    <location>
        <begin position="470"/>
        <end position="482"/>
    </location>
</feature>
<feature type="compositionally biased region" description="Basic and acidic residues" evidence="3">
    <location>
        <begin position="643"/>
        <end position="655"/>
    </location>
</feature>
<feature type="compositionally biased region" description="Polar residues" evidence="3">
    <location>
        <begin position="845"/>
        <end position="859"/>
    </location>
</feature>
<feature type="compositionally biased region" description="Basic and acidic residues" evidence="3">
    <location>
        <begin position="493"/>
        <end position="505"/>
    </location>
</feature>
<feature type="region of interest" description="Disordered" evidence="3">
    <location>
        <begin position="24"/>
        <end position="46"/>
    </location>
</feature>
<feature type="compositionally biased region" description="Polar residues" evidence="3">
    <location>
        <begin position="37"/>
        <end position="46"/>
    </location>
</feature>
<feature type="region of interest" description="Disordered" evidence="3">
    <location>
        <begin position="621"/>
        <end position="688"/>
    </location>
</feature>
<evidence type="ECO:0000313" key="5">
    <source>
        <dbReference type="Proteomes" id="UP000565441"/>
    </source>
</evidence>
<proteinExistence type="predicted"/>
<dbReference type="OrthoDB" id="7451790at2759"/>
<feature type="region of interest" description="Disordered" evidence="3">
    <location>
        <begin position="278"/>
        <end position="297"/>
    </location>
</feature>
<dbReference type="Gene3D" id="3.80.10.10">
    <property type="entry name" value="Ribonuclease Inhibitor"/>
    <property type="match status" value="2"/>
</dbReference>
<dbReference type="InterPro" id="IPR032675">
    <property type="entry name" value="LRR_dom_sf"/>
</dbReference>
<keyword evidence="1" id="KW-0433">Leucine-rich repeat</keyword>
<dbReference type="SMART" id="SM00369">
    <property type="entry name" value="LRR_TYP"/>
    <property type="match status" value="5"/>
</dbReference>
<comment type="caution">
    <text evidence="4">The sequence shown here is derived from an EMBL/GenBank/DDBJ whole genome shotgun (WGS) entry which is preliminary data.</text>
</comment>
<evidence type="ECO:0000256" key="2">
    <source>
        <dbReference type="ARBA" id="ARBA00022737"/>
    </source>
</evidence>
<feature type="compositionally biased region" description="Polar residues" evidence="3">
    <location>
        <begin position="506"/>
        <end position="527"/>
    </location>
</feature>
<dbReference type="PROSITE" id="PS51450">
    <property type="entry name" value="LRR"/>
    <property type="match status" value="4"/>
</dbReference>
<dbReference type="PANTHER" id="PTHR47566">
    <property type="match status" value="1"/>
</dbReference>
<feature type="compositionally biased region" description="Polar residues" evidence="3">
    <location>
        <begin position="882"/>
        <end position="898"/>
    </location>
</feature>
<feature type="compositionally biased region" description="Polar residues" evidence="3">
    <location>
        <begin position="122"/>
        <end position="144"/>
    </location>
</feature>
<dbReference type="InterPro" id="IPR003591">
    <property type="entry name" value="Leu-rich_rpt_typical-subtyp"/>
</dbReference>
<name>A0A8H5M6J6_9AGAR</name>
<evidence type="ECO:0000256" key="3">
    <source>
        <dbReference type="SAM" id="MobiDB-lite"/>
    </source>
</evidence>
<feature type="region of interest" description="Disordered" evidence="3">
    <location>
        <begin position="785"/>
        <end position="910"/>
    </location>
</feature>
<evidence type="ECO:0000256" key="1">
    <source>
        <dbReference type="ARBA" id="ARBA00022614"/>
    </source>
</evidence>
<gene>
    <name evidence="4" type="ORF">D9615_002823</name>
</gene>